<accession>A0ACC2WSB4</accession>
<keyword evidence="2" id="KW-1185">Reference proteome</keyword>
<dbReference type="EMBL" id="JASBWU010000020">
    <property type="protein sequence ID" value="KAJ9114044.1"/>
    <property type="molecule type" value="Genomic_DNA"/>
</dbReference>
<evidence type="ECO:0000313" key="2">
    <source>
        <dbReference type="Proteomes" id="UP001243375"/>
    </source>
</evidence>
<name>A0ACC2WSB4_9TREE</name>
<sequence length="84" mass="9096">MPDVLQLIVAGSSASKIIMFNTAPGHALGVHFGALCGVIGVNIIGLPLGVWFERWRDGYMERREQRKERASAEKGKGKGDASNE</sequence>
<evidence type="ECO:0000313" key="1">
    <source>
        <dbReference type="EMBL" id="KAJ9114044.1"/>
    </source>
</evidence>
<gene>
    <name evidence="1" type="ORF">QFC22_005864</name>
</gene>
<dbReference type="Proteomes" id="UP001243375">
    <property type="component" value="Unassembled WGS sequence"/>
</dbReference>
<comment type="caution">
    <text evidence="1">The sequence shown here is derived from an EMBL/GenBank/DDBJ whole genome shotgun (WGS) entry which is preliminary data.</text>
</comment>
<organism evidence="1 2">
    <name type="scientific">Naganishia vaughanmartiniae</name>
    <dbReference type="NCBI Taxonomy" id="1424756"/>
    <lineage>
        <taxon>Eukaryota</taxon>
        <taxon>Fungi</taxon>
        <taxon>Dikarya</taxon>
        <taxon>Basidiomycota</taxon>
        <taxon>Agaricomycotina</taxon>
        <taxon>Tremellomycetes</taxon>
        <taxon>Filobasidiales</taxon>
        <taxon>Filobasidiaceae</taxon>
        <taxon>Naganishia</taxon>
    </lineage>
</organism>
<protein>
    <submittedName>
        <fullName evidence="1">Uncharacterized protein</fullName>
    </submittedName>
</protein>
<reference evidence="1" key="1">
    <citation type="submission" date="2023-04" db="EMBL/GenBank/DDBJ databases">
        <title>Draft Genome sequencing of Naganishia species isolated from polar environments using Oxford Nanopore Technology.</title>
        <authorList>
            <person name="Leo P."/>
            <person name="Venkateswaran K."/>
        </authorList>
    </citation>
    <scope>NUCLEOTIDE SEQUENCE</scope>
    <source>
        <strain evidence="1">MNA-CCFEE 5425</strain>
    </source>
</reference>
<proteinExistence type="predicted"/>